<reference evidence="3 4" key="1">
    <citation type="submission" date="2020-09" db="EMBL/GenBank/DDBJ databases">
        <title>Pseudoxanthomonas sp. CAU 1598 isolated from sand of Yaerae Beach.</title>
        <authorList>
            <person name="Kim W."/>
        </authorList>
    </citation>
    <scope>NUCLEOTIDE SEQUENCE [LARGE SCALE GENOMIC DNA]</scope>
    <source>
        <strain evidence="3 4">CAU 1598</strain>
    </source>
</reference>
<evidence type="ECO:0000313" key="3">
    <source>
        <dbReference type="EMBL" id="MBD8526730.1"/>
    </source>
</evidence>
<name>A0AAW3ZMM4_9GAMM</name>
<dbReference type="RefSeq" id="WP_192030150.1">
    <property type="nucleotide sequence ID" value="NZ_JACYTR010000029.1"/>
</dbReference>
<dbReference type="AlphaFoldDB" id="A0AAW3ZMM4"/>
<feature type="signal peptide" evidence="2">
    <location>
        <begin position="1"/>
        <end position="22"/>
    </location>
</feature>
<proteinExistence type="predicted"/>
<keyword evidence="2" id="KW-0732">Signal</keyword>
<accession>A0AAW3ZMM4</accession>
<evidence type="ECO:0000313" key="4">
    <source>
        <dbReference type="Proteomes" id="UP000613768"/>
    </source>
</evidence>
<feature type="chain" id="PRO_5043655101" evidence="2">
    <location>
        <begin position="23"/>
        <end position="275"/>
    </location>
</feature>
<comment type="caution">
    <text evidence="3">The sequence shown here is derived from an EMBL/GenBank/DDBJ whole genome shotgun (WGS) entry which is preliminary data.</text>
</comment>
<sequence length="275" mass="32207">MNRAFSTAFAALLCAVSADAMAAGQWSESRDEARSERSRQADYGERSRDRNRGRSQQQDRAEQGGWNAPSRSADRYSGSRSSGPSGFQGVAVEPRADTRRHNGGGNSNRDHSGRGHDSDWRRDHGRDNRYGRSDQRGRGDHDRYDGRRDYRSDHRNDYRHDYDRGRHDNKHYRYSNHRSDWRHSDWRRHWSHGWSGTRYRAPVRYYYPSGYHRSHWRIGYNLPLAFLISSYYVDYGYYGLAAPPYGCRWLRVDGDLLLVELASGAIVDVLYDFYY</sequence>
<feature type="compositionally biased region" description="Basic and acidic residues" evidence="1">
    <location>
        <begin position="108"/>
        <end position="166"/>
    </location>
</feature>
<keyword evidence="4" id="KW-1185">Reference proteome</keyword>
<protein>
    <submittedName>
        <fullName evidence="3">RcnB family protein</fullName>
    </submittedName>
</protein>
<dbReference type="Gene3D" id="3.10.450.160">
    <property type="entry name" value="inner membrane protein cigr"/>
    <property type="match status" value="1"/>
</dbReference>
<gene>
    <name evidence="3" type="ORF">IFO71_13385</name>
</gene>
<dbReference type="Proteomes" id="UP000613768">
    <property type="component" value="Unassembled WGS sequence"/>
</dbReference>
<dbReference type="InterPro" id="IPR024572">
    <property type="entry name" value="RcnB"/>
</dbReference>
<evidence type="ECO:0000256" key="1">
    <source>
        <dbReference type="SAM" id="MobiDB-lite"/>
    </source>
</evidence>
<feature type="compositionally biased region" description="Basic and acidic residues" evidence="1">
    <location>
        <begin position="28"/>
        <end position="62"/>
    </location>
</feature>
<dbReference type="Pfam" id="PF11776">
    <property type="entry name" value="RcnB"/>
    <property type="match status" value="1"/>
</dbReference>
<organism evidence="3 4">
    <name type="scientific">Pseudomarimonas arenosa</name>
    <dbReference type="NCBI Taxonomy" id="2774145"/>
    <lineage>
        <taxon>Bacteria</taxon>
        <taxon>Pseudomonadati</taxon>
        <taxon>Pseudomonadota</taxon>
        <taxon>Gammaproteobacteria</taxon>
        <taxon>Lysobacterales</taxon>
        <taxon>Lysobacteraceae</taxon>
        <taxon>Pseudomarimonas</taxon>
    </lineage>
</organism>
<evidence type="ECO:0000256" key="2">
    <source>
        <dbReference type="SAM" id="SignalP"/>
    </source>
</evidence>
<dbReference type="EMBL" id="JACYTR010000029">
    <property type="protein sequence ID" value="MBD8526730.1"/>
    <property type="molecule type" value="Genomic_DNA"/>
</dbReference>
<feature type="region of interest" description="Disordered" evidence="1">
    <location>
        <begin position="26"/>
        <end position="166"/>
    </location>
</feature>